<dbReference type="SUPFAM" id="SSF53448">
    <property type="entry name" value="Nucleotide-diphospho-sugar transferases"/>
    <property type="match status" value="1"/>
</dbReference>
<dbReference type="Proteomes" id="UP000179233">
    <property type="component" value="Unassembled WGS sequence"/>
</dbReference>
<accession>A0A1G1VT43</accession>
<dbReference type="InterPro" id="IPR001173">
    <property type="entry name" value="Glyco_trans_2-like"/>
</dbReference>
<dbReference type="PANTHER" id="PTHR48090:SF7">
    <property type="entry name" value="RFBJ PROTEIN"/>
    <property type="match status" value="1"/>
</dbReference>
<dbReference type="CDD" id="cd04179">
    <property type="entry name" value="DPM_DPG-synthase_like"/>
    <property type="match status" value="1"/>
</dbReference>
<evidence type="ECO:0000313" key="3">
    <source>
        <dbReference type="Proteomes" id="UP000179233"/>
    </source>
</evidence>
<dbReference type="PANTHER" id="PTHR48090">
    <property type="entry name" value="UNDECAPRENYL-PHOSPHATE 4-DEOXY-4-FORMAMIDO-L-ARABINOSE TRANSFERASE-RELATED"/>
    <property type="match status" value="1"/>
</dbReference>
<dbReference type="Gene3D" id="3.90.550.10">
    <property type="entry name" value="Spore Coat Polysaccharide Biosynthesis Protein SpsA, Chain A"/>
    <property type="match status" value="1"/>
</dbReference>
<evidence type="ECO:0000259" key="1">
    <source>
        <dbReference type="Pfam" id="PF00535"/>
    </source>
</evidence>
<organism evidence="2 3">
    <name type="scientific">Candidatus Chisholmbacteria bacterium RIFCSPHIGHO2_01_FULL_52_32</name>
    <dbReference type="NCBI Taxonomy" id="1797591"/>
    <lineage>
        <taxon>Bacteria</taxon>
        <taxon>Candidatus Chisholmiibacteriota</taxon>
    </lineage>
</organism>
<proteinExistence type="predicted"/>
<gene>
    <name evidence="2" type="ORF">A2786_03465</name>
</gene>
<reference evidence="2 3" key="1">
    <citation type="journal article" date="2016" name="Nat. Commun.">
        <title>Thousands of microbial genomes shed light on interconnected biogeochemical processes in an aquifer system.</title>
        <authorList>
            <person name="Anantharaman K."/>
            <person name="Brown C.T."/>
            <person name="Hug L.A."/>
            <person name="Sharon I."/>
            <person name="Castelle C.J."/>
            <person name="Probst A.J."/>
            <person name="Thomas B.C."/>
            <person name="Singh A."/>
            <person name="Wilkins M.J."/>
            <person name="Karaoz U."/>
            <person name="Brodie E.L."/>
            <person name="Williams K.H."/>
            <person name="Hubbard S.S."/>
            <person name="Banfield J.F."/>
        </authorList>
    </citation>
    <scope>NUCLEOTIDE SEQUENCE [LARGE SCALE GENOMIC DNA]</scope>
</reference>
<evidence type="ECO:0000313" key="2">
    <source>
        <dbReference type="EMBL" id="OGY18530.1"/>
    </source>
</evidence>
<dbReference type="InterPro" id="IPR050256">
    <property type="entry name" value="Glycosyltransferase_2"/>
</dbReference>
<dbReference type="EMBL" id="MHCJ01000003">
    <property type="protein sequence ID" value="OGY18530.1"/>
    <property type="molecule type" value="Genomic_DNA"/>
</dbReference>
<protein>
    <recommendedName>
        <fullName evidence="1">Glycosyltransferase 2-like domain-containing protein</fullName>
    </recommendedName>
</protein>
<feature type="domain" description="Glycosyltransferase 2-like" evidence="1">
    <location>
        <begin position="5"/>
        <end position="166"/>
    </location>
</feature>
<dbReference type="AlphaFoldDB" id="A0A1G1VT43"/>
<dbReference type="Pfam" id="PF00535">
    <property type="entry name" value="Glycos_transf_2"/>
    <property type="match status" value="1"/>
</dbReference>
<sequence>MKLVIIVPAFNEAPVIRKVLVALKKEIASLGEVEIVVVDDGSVDATAKEAMTAGAKILSHPINRGLGGALGTGLTYAKLVNADIAVTFDADGQHDPGDIRRVIEPIRKGDADVVIGSRTLKGMQQIPFDRRIILWFGNVITKLLFSVSTSDSQSGFRAFSKPAIRQISLKTQEMEASSEFFSEINRLSLQLTEVPIHVIYTSYSRKKGQSNLNAFGILGRLLLKLAR</sequence>
<dbReference type="InterPro" id="IPR029044">
    <property type="entry name" value="Nucleotide-diphossugar_trans"/>
</dbReference>
<comment type="caution">
    <text evidence="2">The sequence shown here is derived from an EMBL/GenBank/DDBJ whole genome shotgun (WGS) entry which is preliminary data.</text>
</comment>
<name>A0A1G1VT43_9BACT</name>